<reference evidence="1" key="2">
    <citation type="journal article" date="2017" name="Nat. Commun.">
        <title>Single-virus genomics reveals hidden cosmopolitan and abundant viruses.</title>
        <authorList>
            <person name="Martinez-Hernandez F."/>
            <person name="Fornas O."/>
            <person name="Lluesma Gomez M."/>
            <person name="Bolduc B."/>
            <person name="de la Cruz Pena M.J."/>
            <person name="Martinez J.M."/>
            <person name="Anton J."/>
            <person name="Gasol J.M."/>
            <person name="Rosselli R."/>
            <person name="Rodriguez-Valera F."/>
            <person name="Sullivan M.B."/>
            <person name="Acinas S.G."/>
            <person name="Martinez-Garcia M."/>
        </authorList>
    </citation>
    <scope>NUCLEOTIDE SEQUENCE</scope>
</reference>
<name>A0A218MM70_9VIRU</name>
<protein>
    <submittedName>
        <fullName evidence="1">Uncharacterized protein</fullName>
    </submittedName>
</protein>
<reference evidence="1" key="1">
    <citation type="submission" date="2016-10" db="EMBL/GenBank/DDBJ databases">
        <authorList>
            <person name="Varghese N."/>
        </authorList>
    </citation>
    <scope>NUCLEOTIDE SEQUENCE</scope>
</reference>
<evidence type="ECO:0000313" key="1">
    <source>
        <dbReference type="EMBL" id="ASF00374.1"/>
    </source>
</evidence>
<accession>A0A218MM70</accession>
<proteinExistence type="predicted"/>
<organism evidence="1">
    <name type="scientific">uncultured virus</name>
    <dbReference type="NCBI Taxonomy" id="340016"/>
    <lineage>
        <taxon>Viruses</taxon>
        <taxon>environmental samples</taxon>
    </lineage>
</organism>
<dbReference type="EMBL" id="KY052831">
    <property type="protein sequence ID" value="ASF00374.1"/>
    <property type="molecule type" value="Genomic_DNA"/>
</dbReference>
<sequence length="105" mass="11387">MLNKFFYVRGVAKRDLLIAADRINGVIDTDEDTFVIQFDNLGNDRGAAQGTISFDITSGEAKEFLEELFSASARNPFTVIADDITATSVSSRYAGGAVTITDQID</sequence>